<reference evidence="2 3" key="1">
    <citation type="submission" date="2019-03" db="EMBL/GenBank/DDBJ databases">
        <title>Genomic Encyclopedia of Type Strains, Phase IV (KMG-IV): sequencing the most valuable type-strain genomes for metagenomic binning, comparative biology and taxonomic classification.</title>
        <authorList>
            <person name="Goeker M."/>
        </authorList>
    </citation>
    <scope>NUCLEOTIDE SEQUENCE [LARGE SCALE GENOMIC DNA]</scope>
    <source>
        <strain evidence="2 3">DSM 19377</strain>
    </source>
</reference>
<keyword evidence="2" id="KW-0946">Virion</keyword>
<keyword evidence="3" id="KW-1185">Reference proteome</keyword>
<keyword evidence="2" id="KW-0167">Capsid protein</keyword>
<proteinExistence type="predicted"/>
<dbReference type="EMBL" id="SLXK01000005">
    <property type="protein sequence ID" value="TCP30490.1"/>
    <property type="molecule type" value="Genomic_DNA"/>
</dbReference>
<name>A0A4R2P6G8_9BACL</name>
<sequence>MAREKTAESIKAFKRFVQEHPELVKGVKEQDKTWNDIFEEWVLFGEDHEIWETYGIETKSEKSSSGDGFKKILSFINDIDTNNLQERLELLNGALNNIQDLIVQFQPKKDTGLMRQSYISQPTQGYQTQSQTYENQPYMYKRD</sequence>
<evidence type="ECO:0000256" key="1">
    <source>
        <dbReference type="SAM" id="MobiDB-lite"/>
    </source>
</evidence>
<dbReference type="RefSeq" id="WP_165886837.1">
    <property type="nucleotide sequence ID" value="NZ_SLXK01000005.1"/>
</dbReference>
<feature type="region of interest" description="Disordered" evidence="1">
    <location>
        <begin position="119"/>
        <end position="143"/>
    </location>
</feature>
<accession>A0A4R2P6G8</accession>
<feature type="compositionally biased region" description="Polar residues" evidence="1">
    <location>
        <begin position="119"/>
        <end position="135"/>
    </location>
</feature>
<dbReference type="Proteomes" id="UP000295416">
    <property type="component" value="Unassembled WGS sequence"/>
</dbReference>
<dbReference type="Pfam" id="PF14071">
    <property type="entry name" value="YlbD_coat"/>
    <property type="match status" value="1"/>
</dbReference>
<organism evidence="2 3">
    <name type="scientific">Scopulibacillus darangshiensis</name>
    <dbReference type="NCBI Taxonomy" id="442528"/>
    <lineage>
        <taxon>Bacteria</taxon>
        <taxon>Bacillati</taxon>
        <taxon>Bacillota</taxon>
        <taxon>Bacilli</taxon>
        <taxon>Bacillales</taxon>
        <taxon>Sporolactobacillaceae</taxon>
        <taxon>Scopulibacillus</taxon>
    </lineage>
</organism>
<gene>
    <name evidence="2" type="ORF">EV207_10519</name>
</gene>
<evidence type="ECO:0000313" key="3">
    <source>
        <dbReference type="Proteomes" id="UP000295416"/>
    </source>
</evidence>
<evidence type="ECO:0000313" key="2">
    <source>
        <dbReference type="EMBL" id="TCP30490.1"/>
    </source>
</evidence>
<comment type="caution">
    <text evidence="2">The sequence shown here is derived from an EMBL/GenBank/DDBJ whole genome shotgun (WGS) entry which is preliminary data.</text>
</comment>
<protein>
    <submittedName>
        <fullName evidence="2">Putative coat protein YlbD-like</fullName>
    </submittedName>
</protein>
<dbReference type="InterPro" id="IPR025953">
    <property type="entry name" value="YlbD_coat"/>
</dbReference>
<dbReference type="AlphaFoldDB" id="A0A4R2P6G8"/>